<evidence type="ECO:0000313" key="3">
    <source>
        <dbReference type="EMBL" id="TQV94449.1"/>
    </source>
</evidence>
<name>A0A545UYC8_9HYPO</name>
<dbReference type="InterPro" id="IPR036928">
    <property type="entry name" value="AS_sf"/>
</dbReference>
<dbReference type="Proteomes" id="UP000315783">
    <property type="component" value="Unassembled WGS sequence"/>
</dbReference>
<dbReference type="STRING" id="43265.A0A545UYC8"/>
<reference evidence="3 4" key="1">
    <citation type="journal article" date="2019" name="Appl. Microbiol. Biotechnol.">
        <title>Genome sequence of Isaria javanica and comparative genome analysis insights into family S53 peptidase evolution in fungal entomopathogens.</title>
        <authorList>
            <person name="Lin R."/>
            <person name="Zhang X."/>
            <person name="Xin B."/>
            <person name="Zou M."/>
            <person name="Gao Y."/>
            <person name="Qin F."/>
            <person name="Hu Q."/>
            <person name="Xie B."/>
            <person name="Cheng X."/>
        </authorList>
    </citation>
    <scope>NUCLEOTIDE SEQUENCE [LARGE SCALE GENOMIC DNA]</scope>
    <source>
        <strain evidence="3 4">IJ1G</strain>
    </source>
</reference>
<dbReference type="Pfam" id="PF26053">
    <property type="entry name" value="DUF8016"/>
    <property type="match status" value="1"/>
</dbReference>
<evidence type="ECO:0000259" key="1">
    <source>
        <dbReference type="Pfam" id="PF01425"/>
    </source>
</evidence>
<evidence type="ECO:0000313" key="4">
    <source>
        <dbReference type="Proteomes" id="UP000315783"/>
    </source>
</evidence>
<keyword evidence="4" id="KW-1185">Reference proteome</keyword>
<dbReference type="EMBL" id="SPUK01000009">
    <property type="protein sequence ID" value="TQV94449.1"/>
    <property type="molecule type" value="Genomic_DNA"/>
</dbReference>
<dbReference type="InterPro" id="IPR023631">
    <property type="entry name" value="Amidase_dom"/>
</dbReference>
<accession>A0A545UYC8</accession>
<dbReference type="InterPro" id="IPR058329">
    <property type="entry name" value="Arp1_N"/>
</dbReference>
<dbReference type="OrthoDB" id="5423360at2759"/>
<dbReference type="AlphaFoldDB" id="A0A545UYC8"/>
<organism evidence="3 4">
    <name type="scientific">Cordyceps javanica</name>
    <dbReference type="NCBI Taxonomy" id="43265"/>
    <lineage>
        <taxon>Eukaryota</taxon>
        <taxon>Fungi</taxon>
        <taxon>Dikarya</taxon>
        <taxon>Ascomycota</taxon>
        <taxon>Pezizomycotina</taxon>
        <taxon>Sordariomycetes</taxon>
        <taxon>Hypocreomycetidae</taxon>
        <taxon>Hypocreales</taxon>
        <taxon>Cordycipitaceae</taxon>
        <taxon>Cordyceps</taxon>
    </lineage>
</organism>
<comment type="caution">
    <text evidence="3">The sequence shown here is derived from an EMBL/GenBank/DDBJ whole genome shotgun (WGS) entry which is preliminary data.</text>
</comment>
<dbReference type="Pfam" id="PF01425">
    <property type="entry name" value="Amidase"/>
    <property type="match status" value="1"/>
</dbReference>
<dbReference type="PANTHER" id="PTHR46310:SF7">
    <property type="entry name" value="AMIDASE 1"/>
    <property type="match status" value="1"/>
</dbReference>
<proteinExistence type="predicted"/>
<sequence>MTSFINVGGPWAVLGLLGCIASASVVFNGASVQIDDLYYFIDPHVAGELPIPRLNHTALAGGGFAAVTVVQSAGKATSLDCLLQSWDELDDVFGAPFLAGGVYVADSRFLNTSEPCSVQQQQQQQQQQQLLNISAPVQSLPPNASLPSGPYFVNVHTGRAHRALRLYDDFTNSFTGSLLQKPDGSVQTLSAQIPTAMTLTVGVPSRLYYAATPARPLAGVRVGIKDLFCVRGARRSNANRAWYHLYPACAATSPAVQRLVDAGAVVVGYQMLSQFANGDTYGSDAVDMHMPFNPRGDGYSVPQGSSAGAGASVAAYPWLDLALGSDTGGSVRGPAKVNGLFGNRPTTGLVTLDHVTPLSPTLDTPGFLARDPALWDAAQRVLYGANYTSLADVAAPDYPKTVYTFRWPSQKGPEVDRMLGAFLNATLAITGAAKVEEIDLEALWASTRPTEVGDVTLATYLNLTYATLVSSEQWDLVGKPFFADYAKKHDGRKPYVNPSPNNRWEWARQQPASAYPAAKRQQETFRDWFRTRVLAATGDARCSSALLVYSDYYGAPDLRTTLRPVPPVRGLEDVFYSSFSGTPDFALPLGEVRTRSSVTGKDEPLPVSADVMAAHGCDGLVTRLAIELARAGAVKVPKAGGTLDGGEVLFRRQMGSF</sequence>
<dbReference type="PANTHER" id="PTHR46310">
    <property type="entry name" value="AMIDASE 1"/>
    <property type="match status" value="1"/>
</dbReference>
<evidence type="ECO:0000259" key="2">
    <source>
        <dbReference type="Pfam" id="PF26053"/>
    </source>
</evidence>
<dbReference type="SUPFAM" id="SSF75304">
    <property type="entry name" value="Amidase signature (AS) enzymes"/>
    <property type="match status" value="1"/>
</dbReference>
<feature type="domain" description="Amidase" evidence="1">
    <location>
        <begin position="211"/>
        <end position="371"/>
    </location>
</feature>
<dbReference type="Gene3D" id="3.90.1300.10">
    <property type="entry name" value="Amidase signature (AS) domain"/>
    <property type="match status" value="1"/>
</dbReference>
<feature type="domain" description="Scytalone dehydratase-like protein Arp1 N-terminal" evidence="2">
    <location>
        <begin position="59"/>
        <end position="167"/>
    </location>
</feature>
<protein>
    <submittedName>
        <fullName evidence="3">Amidase</fullName>
    </submittedName>
</protein>
<gene>
    <name evidence="3" type="ORF">IF1G_06460</name>
</gene>